<feature type="transmembrane region" description="Helical" evidence="6">
    <location>
        <begin position="385"/>
        <end position="403"/>
    </location>
</feature>
<accession>A0A4U1ICA5</accession>
<evidence type="ECO:0000256" key="1">
    <source>
        <dbReference type="ARBA" id="ARBA00004651"/>
    </source>
</evidence>
<dbReference type="PROSITE" id="PS50850">
    <property type="entry name" value="MFS"/>
    <property type="match status" value="1"/>
</dbReference>
<sequence>MTSTRWRVLAVFSLGYFVSYLFRGVNLGFAPFLTRDLGLSAADLGTLTSLYFLGFAGAQIPGGVLLDHFGARRVTACVMLVAAAGVFVFGAAHDLGAMMLGRFLIGVGVSVCLGGAFKATAQHFPVAQLTLVNGLVMAVGGVGGVVVGAPLSWLLTVAGWRAICFGLALFTAAVAVSIWRFAPSARDTDTAHRQASVLEQFKGTWHVLSSRAFWKLATFSGLTQSVFYAMQSLWVGAFLRDVVAPDASNGAARAAALVSVLGAAFIVGNIGFGALARELERRGVTVYAFSGATMGLYVVVQALIAARVPLPEPVLWAAYGALGGSGILTYSVLAEHFPARMIGRVNTTFTLVIFLAIFALQVAIGAALGHWPMHEGHYPAIAHRGVWAVLIAMQIAGAVWYFMPARRAREAGSGSAKPSV</sequence>
<dbReference type="Proteomes" id="UP000305539">
    <property type="component" value="Unassembled WGS sequence"/>
</dbReference>
<keyword evidence="5 6" id="KW-0472">Membrane</keyword>
<evidence type="ECO:0000256" key="4">
    <source>
        <dbReference type="ARBA" id="ARBA00022989"/>
    </source>
</evidence>
<evidence type="ECO:0000313" key="9">
    <source>
        <dbReference type="Proteomes" id="UP000305539"/>
    </source>
</evidence>
<dbReference type="InterPro" id="IPR020846">
    <property type="entry name" value="MFS_dom"/>
</dbReference>
<dbReference type="SUPFAM" id="SSF103473">
    <property type="entry name" value="MFS general substrate transporter"/>
    <property type="match status" value="1"/>
</dbReference>
<dbReference type="EMBL" id="SWJE01000003">
    <property type="protein sequence ID" value="TKC91218.1"/>
    <property type="molecule type" value="Genomic_DNA"/>
</dbReference>
<dbReference type="Pfam" id="PF07690">
    <property type="entry name" value="MFS_1"/>
    <property type="match status" value="1"/>
</dbReference>
<feature type="transmembrane region" description="Helical" evidence="6">
    <location>
        <begin position="159"/>
        <end position="179"/>
    </location>
</feature>
<feature type="domain" description="Major facilitator superfamily (MFS) profile" evidence="7">
    <location>
        <begin position="8"/>
        <end position="409"/>
    </location>
</feature>
<dbReference type="Gene3D" id="1.20.1250.20">
    <property type="entry name" value="MFS general substrate transporter like domains"/>
    <property type="match status" value="1"/>
</dbReference>
<comment type="caution">
    <text evidence="8">The sequence shown here is derived from an EMBL/GenBank/DDBJ whole genome shotgun (WGS) entry which is preliminary data.</text>
</comment>
<feature type="transmembrane region" description="Helical" evidence="6">
    <location>
        <begin position="349"/>
        <end position="373"/>
    </location>
</feature>
<dbReference type="AlphaFoldDB" id="A0A4U1ICA5"/>
<keyword evidence="4 6" id="KW-1133">Transmembrane helix</keyword>
<evidence type="ECO:0000256" key="6">
    <source>
        <dbReference type="SAM" id="Phobius"/>
    </source>
</evidence>
<comment type="subcellular location">
    <subcellularLocation>
        <location evidence="1">Cell membrane</location>
        <topology evidence="1">Multi-pass membrane protein</topology>
    </subcellularLocation>
</comment>
<dbReference type="GO" id="GO:0022857">
    <property type="term" value="F:transmembrane transporter activity"/>
    <property type="evidence" value="ECO:0007669"/>
    <property type="project" value="InterPro"/>
</dbReference>
<reference evidence="8 9" key="1">
    <citation type="submission" date="2019-04" db="EMBL/GenBank/DDBJ databases">
        <title>Trinickia sp. 7GSK02, isolated from subtropical forest soil.</title>
        <authorList>
            <person name="Gao Z.-H."/>
            <person name="Qiu L.-H."/>
        </authorList>
    </citation>
    <scope>NUCLEOTIDE SEQUENCE [LARGE SCALE GENOMIC DNA]</scope>
    <source>
        <strain evidence="8 9">7GSK02</strain>
    </source>
</reference>
<feature type="transmembrane region" description="Helical" evidence="6">
    <location>
        <begin position="316"/>
        <end position="337"/>
    </location>
</feature>
<dbReference type="InterPro" id="IPR050189">
    <property type="entry name" value="MFS_Efflux_Transporters"/>
</dbReference>
<proteinExistence type="predicted"/>
<protein>
    <submittedName>
        <fullName evidence="8">MFS transporter</fullName>
    </submittedName>
</protein>
<gene>
    <name evidence="8" type="ORF">FAZ69_07640</name>
</gene>
<name>A0A4U1ICA5_9BURK</name>
<feature type="transmembrane region" description="Helical" evidence="6">
    <location>
        <begin position="129"/>
        <end position="153"/>
    </location>
</feature>
<feature type="transmembrane region" description="Helical" evidence="6">
    <location>
        <begin position="212"/>
        <end position="230"/>
    </location>
</feature>
<evidence type="ECO:0000256" key="3">
    <source>
        <dbReference type="ARBA" id="ARBA00022692"/>
    </source>
</evidence>
<dbReference type="GO" id="GO:0005886">
    <property type="term" value="C:plasma membrane"/>
    <property type="evidence" value="ECO:0007669"/>
    <property type="project" value="UniProtKB-SubCell"/>
</dbReference>
<feature type="transmembrane region" description="Helical" evidence="6">
    <location>
        <begin position="99"/>
        <end position="117"/>
    </location>
</feature>
<evidence type="ECO:0000259" key="7">
    <source>
        <dbReference type="PROSITE" id="PS50850"/>
    </source>
</evidence>
<dbReference type="PANTHER" id="PTHR43124">
    <property type="entry name" value="PURINE EFFLUX PUMP PBUE"/>
    <property type="match status" value="1"/>
</dbReference>
<keyword evidence="2" id="KW-1003">Cell membrane</keyword>
<feature type="transmembrane region" description="Helical" evidence="6">
    <location>
        <begin position="250"/>
        <end position="272"/>
    </location>
</feature>
<keyword evidence="3 6" id="KW-0812">Transmembrane</keyword>
<evidence type="ECO:0000256" key="5">
    <source>
        <dbReference type="ARBA" id="ARBA00023136"/>
    </source>
</evidence>
<feature type="transmembrane region" description="Helical" evidence="6">
    <location>
        <begin position="284"/>
        <end position="304"/>
    </location>
</feature>
<dbReference type="InterPro" id="IPR011701">
    <property type="entry name" value="MFS"/>
</dbReference>
<evidence type="ECO:0000313" key="8">
    <source>
        <dbReference type="EMBL" id="TKC91218.1"/>
    </source>
</evidence>
<dbReference type="OrthoDB" id="5291895at2"/>
<feature type="transmembrane region" description="Helical" evidence="6">
    <location>
        <begin position="48"/>
        <end position="66"/>
    </location>
</feature>
<dbReference type="RefSeq" id="WP_136893334.1">
    <property type="nucleotide sequence ID" value="NZ_SWJE01000003.1"/>
</dbReference>
<keyword evidence="9" id="KW-1185">Reference proteome</keyword>
<evidence type="ECO:0000256" key="2">
    <source>
        <dbReference type="ARBA" id="ARBA00022475"/>
    </source>
</evidence>
<dbReference type="PANTHER" id="PTHR43124:SF3">
    <property type="entry name" value="CHLORAMPHENICOL EFFLUX PUMP RV0191"/>
    <property type="match status" value="1"/>
</dbReference>
<organism evidence="8 9">
    <name type="scientific">Trinickia terrae</name>
    <dbReference type="NCBI Taxonomy" id="2571161"/>
    <lineage>
        <taxon>Bacteria</taxon>
        <taxon>Pseudomonadati</taxon>
        <taxon>Pseudomonadota</taxon>
        <taxon>Betaproteobacteria</taxon>
        <taxon>Burkholderiales</taxon>
        <taxon>Burkholderiaceae</taxon>
        <taxon>Trinickia</taxon>
    </lineage>
</organism>
<feature type="transmembrane region" description="Helical" evidence="6">
    <location>
        <begin position="73"/>
        <end position="93"/>
    </location>
</feature>
<dbReference type="InterPro" id="IPR036259">
    <property type="entry name" value="MFS_trans_sf"/>
</dbReference>